<evidence type="ECO:0000256" key="3">
    <source>
        <dbReference type="ARBA" id="ARBA00022475"/>
    </source>
</evidence>
<dbReference type="PROSITE" id="PS00211">
    <property type="entry name" value="ABC_TRANSPORTER_1"/>
    <property type="match status" value="1"/>
</dbReference>
<dbReference type="Pfam" id="PF00664">
    <property type="entry name" value="ABC_membrane"/>
    <property type="match status" value="1"/>
</dbReference>
<dbReference type="PANTHER" id="PTHR24221">
    <property type="entry name" value="ATP-BINDING CASSETTE SUB-FAMILY B"/>
    <property type="match status" value="1"/>
</dbReference>
<feature type="transmembrane region" description="Helical" evidence="9">
    <location>
        <begin position="15"/>
        <end position="35"/>
    </location>
</feature>
<dbReference type="InterPro" id="IPR003439">
    <property type="entry name" value="ABC_transporter-like_ATP-bd"/>
</dbReference>
<dbReference type="PROSITE" id="PS50929">
    <property type="entry name" value="ABC_TM1F"/>
    <property type="match status" value="1"/>
</dbReference>
<reference evidence="12 13" key="1">
    <citation type="journal article" date="2016" name="Int. J. Syst. Evol. Microbiol.">
        <title>Desulfotomaculum ferrireducens sp. nov., a moderately thermophilic sulfate-reducing and dissimilatory Fe(III)-reducing bacterium isolated from compost.</title>
        <authorList>
            <person name="Yang G."/>
            <person name="Guo J."/>
            <person name="Zhuang L."/>
            <person name="Yuan Y."/>
            <person name="Zhou S."/>
        </authorList>
    </citation>
    <scope>NUCLEOTIDE SEQUENCE [LARGE SCALE GENOMIC DNA]</scope>
    <source>
        <strain evidence="12 13">GSS09</strain>
    </source>
</reference>
<keyword evidence="2" id="KW-0813">Transport</keyword>
<dbReference type="PROSITE" id="PS50893">
    <property type="entry name" value="ABC_TRANSPORTER_2"/>
    <property type="match status" value="1"/>
</dbReference>
<evidence type="ECO:0000256" key="2">
    <source>
        <dbReference type="ARBA" id="ARBA00022448"/>
    </source>
</evidence>
<dbReference type="InterPro" id="IPR003593">
    <property type="entry name" value="AAA+_ATPase"/>
</dbReference>
<keyword evidence="13" id="KW-1185">Reference proteome</keyword>
<dbReference type="Pfam" id="PF00005">
    <property type="entry name" value="ABC_tran"/>
    <property type="match status" value="1"/>
</dbReference>
<evidence type="ECO:0000259" key="11">
    <source>
        <dbReference type="PROSITE" id="PS50929"/>
    </source>
</evidence>
<evidence type="ECO:0000256" key="4">
    <source>
        <dbReference type="ARBA" id="ARBA00022692"/>
    </source>
</evidence>
<feature type="domain" description="ABC transmembrane type-1" evidence="11">
    <location>
        <begin position="18"/>
        <end position="301"/>
    </location>
</feature>
<dbReference type="GO" id="GO:0005886">
    <property type="term" value="C:plasma membrane"/>
    <property type="evidence" value="ECO:0007669"/>
    <property type="project" value="UniProtKB-SubCell"/>
</dbReference>
<dbReference type="GO" id="GO:0140359">
    <property type="term" value="F:ABC-type transporter activity"/>
    <property type="evidence" value="ECO:0007669"/>
    <property type="project" value="InterPro"/>
</dbReference>
<dbReference type="FunFam" id="3.40.50.300:FF:000221">
    <property type="entry name" value="Multidrug ABC transporter ATP-binding protein"/>
    <property type="match status" value="1"/>
</dbReference>
<dbReference type="AlphaFoldDB" id="A0A1S6IW33"/>
<comment type="subcellular location">
    <subcellularLocation>
        <location evidence="1">Cell membrane</location>
        <topology evidence="1">Multi-pass membrane protein</topology>
    </subcellularLocation>
</comment>
<dbReference type="NCBIfam" id="TIGR02857">
    <property type="entry name" value="CydD"/>
    <property type="match status" value="1"/>
</dbReference>
<dbReference type="OrthoDB" id="9771903at2"/>
<feature type="transmembrane region" description="Helical" evidence="9">
    <location>
        <begin position="55"/>
        <end position="72"/>
    </location>
</feature>
<dbReference type="InterPro" id="IPR011527">
    <property type="entry name" value="ABC1_TM_dom"/>
</dbReference>
<keyword evidence="3" id="KW-1003">Cell membrane</keyword>
<keyword evidence="7 9" id="KW-1133">Transmembrane helix</keyword>
<evidence type="ECO:0000313" key="13">
    <source>
        <dbReference type="Proteomes" id="UP000189464"/>
    </source>
</evidence>
<dbReference type="InterPro" id="IPR039421">
    <property type="entry name" value="Type_1_exporter"/>
</dbReference>
<feature type="domain" description="ABC transporter" evidence="10">
    <location>
        <begin position="333"/>
        <end position="568"/>
    </location>
</feature>
<accession>A0A1S6IW33</accession>
<keyword evidence="4 9" id="KW-0812">Transmembrane</keyword>
<dbReference type="InterPro" id="IPR036640">
    <property type="entry name" value="ABC1_TM_sf"/>
</dbReference>
<evidence type="ECO:0000256" key="8">
    <source>
        <dbReference type="ARBA" id="ARBA00023136"/>
    </source>
</evidence>
<dbReference type="RefSeq" id="WP_077714002.1">
    <property type="nucleotide sequence ID" value="NZ_CP019698.1"/>
</dbReference>
<dbReference type="Proteomes" id="UP000189464">
    <property type="component" value="Chromosome"/>
</dbReference>
<keyword evidence="6" id="KW-0067">ATP-binding</keyword>
<dbReference type="Gene3D" id="1.20.1560.10">
    <property type="entry name" value="ABC transporter type 1, transmembrane domain"/>
    <property type="match status" value="1"/>
</dbReference>
<dbReference type="SUPFAM" id="SSF90123">
    <property type="entry name" value="ABC transporter transmembrane region"/>
    <property type="match status" value="1"/>
</dbReference>
<feature type="transmembrane region" description="Helical" evidence="9">
    <location>
        <begin position="160"/>
        <end position="180"/>
    </location>
</feature>
<dbReference type="EMBL" id="CP019698">
    <property type="protein sequence ID" value="AQS58976.1"/>
    <property type="molecule type" value="Genomic_DNA"/>
</dbReference>
<gene>
    <name evidence="12" type="ORF">B0537_07695</name>
</gene>
<evidence type="ECO:0000256" key="9">
    <source>
        <dbReference type="SAM" id="Phobius"/>
    </source>
</evidence>
<evidence type="ECO:0000256" key="5">
    <source>
        <dbReference type="ARBA" id="ARBA00022741"/>
    </source>
</evidence>
<name>A0A1S6IW33_9FIRM</name>
<dbReference type="PANTHER" id="PTHR24221:SF590">
    <property type="entry name" value="COMPONENT LINKED WITH THE ASSEMBLY OF CYTOCHROME' TRANSPORT TRANSMEMBRANE ATP-BINDING PROTEIN ABC TRANSPORTER CYDD-RELATED"/>
    <property type="match status" value="1"/>
</dbReference>
<dbReference type="SUPFAM" id="SSF52540">
    <property type="entry name" value="P-loop containing nucleoside triphosphate hydrolases"/>
    <property type="match status" value="1"/>
</dbReference>
<dbReference type="GO" id="GO:0005524">
    <property type="term" value="F:ATP binding"/>
    <property type="evidence" value="ECO:0007669"/>
    <property type="project" value="UniProtKB-KW"/>
</dbReference>
<dbReference type="CDD" id="cd18584">
    <property type="entry name" value="ABC_6TM_AarD_CydD"/>
    <property type="match status" value="1"/>
</dbReference>
<proteinExistence type="predicted"/>
<keyword evidence="8 9" id="KW-0472">Membrane</keyword>
<evidence type="ECO:0000259" key="10">
    <source>
        <dbReference type="PROSITE" id="PS50893"/>
    </source>
</evidence>
<evidence type="ECO:0000256" key="7">
    <source>
        <dbReference type="ARBA" id="ARBA00022989"/>
    </source>
</evidence>
<dbReference type="STRING" id="1833852.B0537_07695"/>
<dbReference type="SMART" id="SM00382">
    <property type="entry name" value="AAA"/>
    <property type="match status" value="1"/>
</dbReference>
<evidence type="ECO:0000313" key="12">
    <source>
        <dbReference type="EMBL" id="AQS58976.1"/>
    </source>
</evidence>
<sequence>MLDKRLLGEAKKVRFYLALTVGLGLATGLLIVWQAANLASIINDVFLLNQTLSQVWHSLLLLLAVILLRALLSWFTEVMAQRAAAQIKASLRRQLLQHLLALGPVHARGERTGELVNLLTEGIEVLDDYFAQYLPKLVLAALIPILILFFVFPIDLTSGLILLFTAPLIPFFMILIGKWADHLTKRQWVIMSRMSAHFLDVLQGLTTLKFFGRSKDQARVIARISDDFRKTTLGVLRVAFLSALVLELLSTISTALMAVTLGLRLVYDRIPFQEAFFLLLLAPEFYLPLRNLGSQFHGSMSGVNVANRIFEVLSLPLPREEGGQGVPRGGLHLELQDVTFSYAGANQPALASCSFALLPGQVVALVGPSGAGKTTLAQLLLRFIEPERGTIKVGGIPLSQINAAEWRNQVAFLPQHPYLFYGTVADNILLGRPEATLAEVMEAAKLAGAHQFISELPQGYQTPVGEGGIRLSGGEAQRLAIARAFLKNAPLLILDEATTGLDPANEQAVQEALHSLMQGRTVLVIAHRMSTIYQADHILVMEQGRIVEQGRHEQLLAKHGLYYRLVAAYRGETA</sequence>
<dbReference type="InterPro" id="IPR014216">
    <property type="entry name" value="ABC_transptr_CydD"/>
</dbReference>
<keyword evidence="5" id="KW-0547">Nucleotide-binding</keyword>
<dbReference type="InterPro" id="IPR027417">
    <property type="entry name" value="P-loop_NTPase"/>
</dbReference>
<protein>
    <submittedName>
        <fullName evidence="12">Thiol reductant ABC exporter subunit CydD</fullName>
    </submittedName>
</protein>
<evidence type="ECO:0000256" key="6">
    <source>
        <dbReference type="ARBA" id="ARBA00022840"/>
    </source>
</evidence>
<dbReference type="GO" id="GO:0042883">
    <property type="term" value="P:cysteine transport"/>
    <property type="evidence" value="ECO:0007669"/>
    <property type="project" value="InterPro"/>
</dbReference>
<dbReference type="Gene3D" id="3.40.50.300">
    <property type="entry name" value="P-loop containing nucleotide triphosphate hydrolases"/>
    <property type="match status" value="1"/>
</dbReference>
<dbReference type="GO" id="GO:0016887">
    <property type="term" value="F:ATP hydrolysis activity"/>
    <property type="evidence" value="ECO:0007669"/>
    <property type="project" value="InterPro"/>
</dbReference>
<evidence type="ECO:0000256" key="1">
    <source>
        <dbReference type="ARBA" id="ARBA00004651"/>
    </source>
</evidence>
<dbReference type="KEGG" id="dfg:B0537_07695"/>
<feature type="transmembrane region" description="Helical" evidence="9">
    <location>
        <begin position="238"/>
        <end position="258"/>
    </location>
</feature>
<organism evidence="12 13">
    <name type="scientific">Desulforamulus ferrireducens</name>
    <dbReference type="NCBI Taxonomy" id="1833852"/>
    <lineage>
        <taxon>Bacteria</taxon>
        <taxon>Bacillati</taxon>
        <taxon>Bacillota</taxon>
        <taxon>Clostridia</taxon>
        <taxon>Eubacteriales</taxon>
        <taxon>Peptococcaceae</taxon>
        <taxon>Desulforamulus</taxon>
    </lineage>
</organism>
<feature type="transmembrane region" description="Helical" evidence="9">
    <location>
        <begin position="137"/>
        <end position="154"/>
    </location>
</feature>
<dbReference type="InterPro" id="IPR017871">
    <property type="entry name" value="ABC_transporter-like_CS"/>
</dbReference>